<reference evidence="2 3" key="1">
    <citation type="submission" date="2019-12" db="EMBL/GenBank/DDBJ databases">
        <title>Chromosome-level assembly of the Caenorhabditis remanei genome.</title>
        <authorList>
            <person name="Teterina A.A."/>
            <person name="Willis J.H."/>
            <person name="Phillips P.C."/>
        </authorList>
    </citation>
    <scope>NUCLEOTIDE SEQUENCE [LARGE SCALE GENOMIC DNA]</scope>
    <source>
        <strain evidence="2 3">PX506</strain>
        <tissue evidence="2">Whole organism</tissue>
    </source>
</reference>
<proteinExistence type="predicted"/>
<dbReference type="Proteomes" id="UP000483820">
    <property type="component" value="Chromosome II"/>
</dbReference>
<evidence type="ECO:0000313" key="2">
    <source>
        <dbReference type="EMBL" id="KAF1763899.1"/>
    </source>
</evidence>
<protein>
    <recommendedName>
        <fullName evidence="4">F-box associated domain-containing protein</fullName>
    </recommendedName>
</protein>
<evidence type="ECO:0000313" key="3">
    <source>
        <dbReference type="Proteomes" id="UP000483820"/>
    </source>
</evidence>
<dbReference type="PANTHER" id="PTHR21503">
    <property type="entry name" value="F-BOX-CONTAINING HYPOTHETICAL PROTEIN C.ELEGANS"/>
    <property type="match status" value="1"/>
</dbReference>
<dbReference type="EMBL" id="WUAV01000002">
    <property type="protein sequence ID" value="KAF1763899.1"/>
    <property type="molecule type" value="Genomic_DNA"/>
</dbReference>
<dbReference type="KEGG" id="crq:GCK72_003845"/>
<name>A0A6A5HA29_CAERE</name>
<dbReference type="CTD" id="9810112"/>
<evidence type="ECO:0008006" key="4">
    <source>
        <dbReference type="Google" id="ProtNLM"/>
    </source>
</evidence>
<keyword evidence="1" id="KW-0175">Coiled coil</keyword>
<evidence type="ECO:0000256" key="1">
    <source>
        <dbReference type="SAM" id="Coils"/>
    </source>
</evidence>
<dbReference type="GeneID" id="9810112"/>
<dbReference type="AlphaFoldDB" id="A0A6A5HA29"/>
<gene>
    <name evidence="2" type="ORF">GCK72_003845</name>
</gene>
<comment type="caution">
    <text evidence="2">The sequence shown here is derived from an EMBL/GenBank/DDBJ whole genome shotgun (WGS) entry which is preliminary data.</text>
</comment>
<dbReference type="PANTHER" id="PTHR21503:SF8">
    <property type="entry name" value="F-BOX ASSOCIATED DOMAIN-CONTAINING PROTEIN-RELATED"/>
    <property type="match status" value="1"/>
</dbReference>
<organism evidence="2 3">
    <name type="scientific">Caenorhabditis remanei</name>
    <name type="common">Caenorhabditis vulgaris</name>
    <dbReference type="NCBI Taxonomy" id="31234"/>
    <lineage>
        <taxon>Eukaryota</taxon>
        <taxon>Metazoa</taxon>
        <taxon>Ecdysozoa</taxon>
        <taxon>Nematoda</taxon>
        <taxon>Chromadorea</taxon>
        <taxon>Rhabditida</taxon>
        <taxon>Rhabditina</taxon>
        <taxon>Rhabditomorpha</taxon>
        <taxon>Rhabditoidea</taxon>
        <taxon>Rhabditidae</taxon>
        <taxon>Peloderinae</taxon>
        <taxon>Caenorhabditis</taxon>
    </lineage>
</organism>
<dbReference type="RefSeq" id="XP_003090950.2">
    <property type="nucleotide sequence ID" value="XM_003090902.2"/>
</dbReference>
<sequence length="387" mass="46081">MDEQRENHGGFPLQKLPWLVTAQIIRSMETWEQIRLCLTSNKMELITRSVRLTPVHYECHFTETGQLFVIDFSPLFVTYGYINYPPEKPQDTHIMKEELSKWMGPTDESDFEKIMRVFERVISIIPPNFISVGLYPNHMTITTLQNVFSHPSIRNCDKIFIDAQGTTTNSEFLDYVLNTASRLKHLKLGNTNPPYGYHHEKMFQIGKFEWMSSEWISIESLFTIKNYYTGTIEKNQFSYADLNRLLKYWIHSEIDMWKNLFIQMEEEIPEDVLFDGIVRLKSNYFTTILYFIKSDLKQRKRGLPILTICCVENKLRLSTWSPDESWRSPDGWIDSFQKEYEALRTVERRRELERRVVTRYGNVKLKIRELNEQLEQLQEKFNFTIAE</sequence>
<feature type="coiled-coil region" evidence="1">
    <location>
        <begin position="360"/>
        <end position="387"/>
    </location>
</feature>
<accession>A0A6A5HA29</accession>